<name>A0A6G7J7R0_9FLAO</name>
<reference evidence="1 2" key="1">
    <citation type="submission" date="2020-02" db="EMBL/GenBank/DDBJ databases">
        <title>Complete genome of Muricauda sp. 501str8.</title>
        <authorList>
            <person name="Dong B."/>
            <person name="Zhu S."/>
            <person name="Yang J."/>
            <person name="Chen J."/>
        </authorList>
    </citation>
    <scope>NUCLEOTIDE SEQUENCE [LARGE SCALE GENOMIC DNA]</scope>
    <source>
        <strain evidence="1 2">501str8</strain>
    </source>
</reference>
<dbReference type="AlphaFoldDB" id="A0A6G7J7R0"/>
<accession>A0A6G7J7R0</accession>
<protein>
    <submittedName>
        <fullName evidence="1">Uncharacterized protein</fullName>
    </submittedName>
</protein>
<dbReference type="EMBL" id="CP049616">
    <property type="protein sequence ID" value="QII46598.1"/>
    <property type="molecule type" value="Genomic_DNA"/>
</dbReference>
<evidence type="ECO:0000313" key="2">
    <source>
        <dbReference type="Proteomes" id="UP000502928"/>
    </source>
</evidence>
<proteinExistence type="predicted"/>
<dbReference type="KEGG" id="mut:GVT53_18565"/>
<evidence type="ECO:0000313" key="1">
    <source>
        <dbReference type="EMBL" id="QII46598.1"/>
    </source>
</evidence>
<dbReference type="Proteomes" id="UP000502928">
    <property type="component" value="Chromosome"/>
</dbReference>
<sequence length="213" mass="23113">MSPLFGLGLSALSSGLQLFKGNKQEKEAQEAIDNFEFQDLDNVYEDMPISTVGSDIIREEASRTTAGMVDAARSGGVRGVLSELPKIQQYSNDVNSQAAMDLDNQIRERNRLIAEDEKTIRAMNEQRQANELAGLGQKLATGQQNFLSGMDNLANIGMSAGFTDSLRDPTPQQKKVQVQSMGIVGTAPKMVMPSVLSSTPSTLYNNYLSTSSL</sequence>
<gene>
    <name evidence="1" type="ORF">GVT53_18565</name>
</gene>
<dbReference type="RefSeq" id="WP_166249970.1">
    <property type="nucleotide sequence ID" value="NZ_CP049616.1"/>
</dbReference>
<keyword evidence="2" id="KW-1185">Reference proteome</keyword>
<organism evidence="1 2">
    <name type="scientific">Flagellimonas oceani</name>
    <dbReference type="NCBI Taxonomy" id="2698672"/>
    <lineage>
        <taxon>Bacteria</taxon>
        <taxon>Pseudomonadati</taxon>
        <taxon>Bacteroidota</taxon>
        <taxon>Flavobacteriia</taxon>
        <taxon>Flavobacteriales</taxon>
        <taxon>Flavobacteriaceae</taxon>
        <taxon>Flagellimonas</taxon>
    </lineage>
</organism>